<dbReference type="InterPro" id="IPR029041">
    <property type="entry name" value="FAD-linked_oxidoreductase-like"/>
</dbReference>
<dbReference type="EMBL" id="CP070228">
    <property type="protein sequence ID" value="QRV01510.1"/>
    <property type="molecule type" value="Genomic_DNA"/>
</dbReference>
<evidence type="ECO:0000256" key="7">
    <source>
        <dbReference type="RuleBase" id="RU003345"/>
    </source>
</evidence>
<evidence type="ECO:0000256" key="1">
    <source>
        <dbReference type="ARBA" id="ARBA00004786"/>
    </source>
</evidence>
<evidence type="ECO:0000313" key="10">
    <source>
        <dbReference type="EMBL" id="QRV01510.1"/>
    </source>
</evidence>
<evidence type="ECO:0000256" key="6">
    <source>
        <dbReference type="PROSITE-ProRule" id="PRU10007"/>
    </source>
</evidence>
<evidence type="ECO:0000256" key="3">
    <source>
        <dbReference type="ARBA" id="ARBA00023002"/>
    </source>
</evidence>
<dbReference type="Gene3D" id="3.40.605.10">
    <property type="entry name" value="Aldehyde Dehydrogenase, Chain A, domain 1"/>
    <property type="match status" value="1"/>
</dbReference>
<dbReference type="InterPro" id="IPR016163">
    <property type="entry name" value="Ald_DH_C"/>
</dbReference>
<feature type="active site" evidence="6">
    <location>
        <position position="731"/>
    </location>
</feature>
<dbReference type="InterPro" id="IPR016161">
    <property type="entry name" value="Ald_DH/histidinol_DH"/>
</dbReference>
<dbReference type="InterPro" id="IPR015590">
    <property type="entry name" value="Aldehyde_DH_dom"/>
</dbReference>
<dbReference type="PIRSF" id="PIRSF000197">
    <property type="entry name" value="Bifunct_PutA"/>
    <property type="match status" value="1"/>
</dbReference>
<dbReference type="Proteomes" id="UP000602653">
    <property type="component" value="Chromosome"/>
</dbReference>
<comment type="catalytic activity">
    <reaction evidence="5">
        <text>L-glutamate 5-semialdehyde + NAD(+) + H2O = L-glutamate + NADH + 2 H(+)</text>
        <dbReference type="Rhea" id="RHEA:30235"/>
        <dbReference type="ChEBI" id="CHEBI:15377"/>
        <dbReference type="ChEBI" id="CHEBI:15378"/>
        <dbReference type="ChEBI" id="CHEBI:29985"/>
        <dbReference type="ChEBI" id="CHEBI:57540"/>
        <dbReference type="ChEBI" id="CHEBI:57945"/>
        <dbReference type="ChEBI" id="CHEBI:58066"/>
        <dbReference type="EC" id="1.2.1.88"/>
    </reaction>
</comment>
<feature type="domain" description="Proline dehydrogenase" evidence="9">
    <location>
        <begin position="134"/>
        <end position="422"/>
    </location>
</feature>
<organism evidence="10 11">
    <name type="scientific">Arcanobacterium phocisimile</name>
    <dbReference type="NCBI Taxonomy" id="1302235"/>
    <lineage>
        <taxon>Bacteria</taxon>
        <taxon>Bacillati</taxon>
        <taxon>Actinomycetota</taxon>
        <taxon>Actinomycetes</taxon>
        <taxon>Actinomycetales</taxon>
        <taxon>Actinomycetaceae</taxon>
        <taxon>Arcanobacterium</taxon>
    </lineage>
</organism>
<protein>
    <recommendedName>
        <fullName evidence="2">L-glutamate gamma-semialdehyde dehydrogenase</fullName>
        <ecNumber evidence="2">1.2.1.88</ecNumber>
    </recommendedName>
</protein>
<feature type="domain" description="Aldehyde dehydrogenase" evidence="8">
    <location>
        <begin position="528"/>
        <end position="944"/>
    </location>
</feature>
<dbReference type="RefSeq" id="WP_204423222.1">
    <property type="nucleotide sequence ID" value="NZ_CP070228.1"/>
</dbReference>
<dbReference type="PANTHER" id="PTHR42862">
    <property type="entry name" value="DELTA-1-PYRROLINE-5-CARBOXYLATE DEHYDROGENASE 1, ISOFORM A-RELATED"/>
    <property type="match status" value="1"/>
</dbReference>
<dbReference type="InterPro" id="IPR029510">
    <property type="entry name" value="Ald_DH_CS_GLU"/>
</dbReference>
<dbReference type="Pfam" id="PF00171">
    <property type="entry name" value="Aldedh"/>
    <property type="match status" value="1"/>
</dbReference>
<keyword evidence="4" id="KW-0520">NAD</keyword>
<evidence type="ECO:0000256" key="5">
    <source>
        <dbReference type="ARBA" id="ARBA00048142"/>
    </source>
</evidence>
<dbReference type="InterPro" id="IPR025703">
    <property type="entry name" value="Bifunct_PutA"/>
</dbReference>
<dbReference type="SUPFAM" id="SSF53720">
    <property type="entry name" value="ALDH-like"/>
    <property type="match status" value="1"/>
</dbReference>
<dbReference type="InterPro" id="IPR050485">
    <property type="entry name" value="Proline_metab_enzyme"/>
</dbReference>
<dbReference type="EC" id="1.2.1.88" evidence="2"/>
<name>A0ABX7IF78_9ACTO</name>
<dbReference type="PANTHER" id="PTHR42862:SF1">
    <property type="entry name" value="DELTA-1-PYRROLINE-5-CARBOXYLATE DEHYDROGENASE 2, ISOFORM A-RELATED"/>
    <property type="match status" value="1"/>
</dbReference>
<accession>A0ABX7IF78</accession>
<proteinExistence type="inferred from homology"/>
<gene>
    <name evidence="10" type="ORF">JTE88_05190</name>
</gene>
<dbReference type="PROSITE" id="PS00070">
    <property type="entry name" value="ALDEHYDE_DEHYDR_CYS"/>
    <property type="match status" value="1"/>
</dbReference>
<dbReference type="Gene3D" id="3.20.20.220">
    <property type="match status" value="1"/>
</dbReference>
<evidence type="ECO:0000313" key="11">
    <source>
        <dbReference type="Proteomes" id="UP000602653"/>
    </source>
</evidence>
<reference evidence="10 11" key="1">
    <citation type="submission" date="2021-02" db="EMBL/GenBank/DDBJ databases">
        <title>Complete Genome Sequence of Arcanobacterium phocisimile strain DSM 26142T from a harbour seal.</title>
        <authorList>
            <person name="Borowiak M."/>
            <person name="Alssahen M."/>
            <person name="Malorny B."/>
            <person name="Laemmler C."/>
            <person name="Siebert U."/>
            <person name="Ploetz M."/>
            <person name="Abdulmawjood A."/>
        </authorList>
    </citation>
    <scope>NUCLEOTIDE SEQUENCE [LARGE SCALE GENOMIC DNA]</scope>
    <source>
        <strain evidence="10 11">DSM 26142</strain>
    </source>
</reference>
<dbReference type="InterPro" id="IPR002872">
    <property type="entry name" value="Proline_DH_dom"/>
</dbReference>
<dbReference type="SUPFAM" id="SSF51730">
    <property type="entry name" value="FAD-linked oxidoreductase"/>
    <property type="match status" value="1"/>
</dbReference>
<keyword evidence="11" id="KW-1185">Reference proteome</keyword>
<keyword evidence="3 7" id="KW-0560">Oxidoreductase</keyword>
<dbReference type="Gene3D" id="3.40.309.10">
    <property type="entry name" value="Aldehyde Dehydrogenase, Chain A, domain 2"/>
    <property type="match status" value="1"/>
</dbReference>
<dbReference type="InterPro" id="IPR016160">
    <property type="entry name" value="Ald_DH_CS_CYS"/>
</dbReference>
<dbReference type="Pfam" id="PF01619">
    <property type="entry name" value="Pro_dh"/>
    <property type="match status" value="1"/>
</dbReference>
<evidence type="ECO:0000256" key="4">
    <source>
        <dbReference type="ARBA" id="ARBA00023027"/>
    </source>
</evidence>
<comment type="similarity">
    <text evidence="7">Belongs to the aldehyde dehydrogenase family.</text>
</comment>
<dbReference type="InterPro" id="IPR016162">
    <property type="entry name" value="Ald_DH_N"/>
</dbReference>
<evidence type="ECO:0000259" key="8">
    <source>
        <dbReference type="Pfam" id="PF00171"/>
    </source>
</evidence>
<evidence type="ECO:0000259" key="9">
    <source>
        <dbReference type="Pfam" id="PF01619"/>
    </source>
</evidence>
<dbReference type="PROSITE" id="PS00687">
    <property type="entry name" value="ALDEHYDE_DEHYDR_GLU"/>
    <property type="match status" value="1"/>
</dbReference>
<evidence type="ECO:0000256" key="2">
    <source>
        <dbReference type="ARBA" id="ARBA00012884"/>
    </source>
</evidence>
<sequence>MVTPIKRDIDLAQIAQEAIGRARTWADRAATLPTDRAGRLLADVLASDGGLNFTIDFVDKVIRPENKQVAARNLASLSTQKIDFLPQYLSLPAQAGGKIATTAPRVVVGTAFRVFRALVGDLVLDTSPKKLGPAIRKLRKDGSRLNLNLLGEAVLGKKEAQRRLKAVMELLDHDDVDYVSIKVSAVLGVHNPWGYDKAVSKAVAGLLPLYKKALCLGKFVNLDMEEYHDLHLTIDVFKRLLEMSEFHDYSAGIVLQAYLPDALDAMVDLQQWAAQRVAAGGAPIKVRLVKGANLPMEHVDALMHGWNLATQSSKAASDANYMRVLEYALRPEHIVNVRLGIAGHNMFSLGFALALAHARGITDGYDVEMLKGMATNQALAVRQDVGNILYYVPVVDPAEFDVAISYLVRRLEESAASDNFMSGVFDFPHNNHVFDRECGRYVTALLGAFPEISGDLRQVLPTDNIGEVPELSFGPRRQQNRLLDDVELVTTFHNVADSDPSLLANVSWANQIFARMAKTELGLQLANQAQVTTPKEVDENITIARQASSSWAALSAHERAMILRKAGQIIGQRRADFIEVAGNECGKILGEGDIEVSEAIDFCNYYADLALELDSLEGVEVRPAQVTAAIPPWNFPIAIATGSVAAPLASGSAVVFKPAEQARRTGALVAQAMWDAGVPHEVLRLIDIDPQNLPLAGQALVTGVDQVIFTGSAQTAELFRSWKPDLRIFAETSGKNAIIVTEQADIDLAAKDIVTSAFGHAGQKCSACSLAILVGEMGTSKRLLEQIVDAARSLVVAYPDTPDAEMGPVIEPVAGKLESGLTRLEPGQKWLLTPKQLDETGRLWSPGIRYGVEPGSHFHQTEYFGPVLGIMQAEDLDEAIDMQNSVDYGLTGGIHSLDSMEIATWLERVKVGNAYINRGITGAIVRRQPFGGWKRSSVGTGSKAGGPDHLLGLVHVSPRYDAQDHHDAFMSTKFANELLGDLAQLHNSVEPHRRSVFNKAIVSIDQALATRYLTDVDISQLGVEKNILRYKPASVHIRLEDRENWDLAMSMIVGALSGGADVSLSVAGELPGSFAILLHENGVEVSVESHEDWLANLAAEPAFPARIRYIGDNPNEIAQVVSGSIDVAIYSEPLTGNGRIDLRPFFREQAIAATNHRFGDHTRILDSVL</sequence>
<comment type="pathway">
    <text evidence="1">Amino-acid degradation; L-proline degradation into L-glutamate; L-glutamate from L-proline: step 2/2.</text>
</comment>